<gene>
    <name evidence="1" type="ORF">LTRI10_LOCUS25597</name>
</gene>
<protein>
    <submittedName>
        <fullName evidence="1">Uncharacterized protein</fullName>
    </submittedName>
</protein>
<sequence length="119" mass="13173">MLVTEPATLSPWRSGASGRLRLDCICRVPSPDCYRHSGTTTDQESNRQIAFIRRISGGEGGFFPLSERFSAHHHGGGGSSRWSKFMTSPMFLRPSSLFSSSRLRCGVPETLISPDKKQQ</sequence>
<reference evidence="1 2" key="1">
    <citation type="submission" date="2024-04" db="EMBL/GenBank/DDBJ databases">
        <authorList>
            <person name="Fracassetti M."/>
        </authorList>
    </citation>
    <scope>NUCLEOTIDE SEQUENCE [LARGE SCALE GENOMIC DNA]</scope>
</reference>
<dbReference type="AlphaFoldDB" id="A0AAV2EF59"/>
<name>A0AAV2EF59_9ROSI</name>
<dbReference type="EMBL" id="OZ034817">
    <property type="protein sequence ID" value="CAL1384389.1"/>
    <property type="molecule type" value="Genomic_DNA"/>
</dbReference>
<evidence type="ECO:0000313" key="2">
    <source>
        <dbReference type="Proteomes" id="UP001497516"/>
    </source>
</evidence>
<evidence type="ECO:0000313" key="1">
    <source>
        <dbReference type="EMBL" id="CAL1384389.1"/>
    </source>
</evidence>
<keyword evidence="2" id="KW-1185">Reference proteome</keyword>
<organism evidence="1 2">
    <name type="scientific">Linum trigynum</name>
    <dbReference type="NCBI Taxonomy" id="586398"/>
    <lineage>
        <taxon>Eukaryota</taxon>
        <taxon>Viridiplantae</taxon>
        <taxon>Streptophyta</taxon>
        <taxon>Embryophyta</taxon>
        <taxon>Tracheophyta</taxon>
        <taxon>Spermatophyta</taxon>
        <taxon>Magnoliopsida</taxon>
        <taxon>eudicotyledons</taxon>
        <taxon>Gunneridae</taxon>
        <taxon>Pentapetalae</taxon>
        <taxon>rosids</taxon>
        <taxon>fabids</taxon>
        <taxon>Malpighiales</taxon>
        <taxon>Linaceae</taxon>
        <taxon>Linum</taxon>
    </lineage>
</organism>
<accession>A0AAV2EF59</accession>
<proteinExistence type="predicted"/>
<dbReference type="Proteomes" id="UP001497516">
    <property type="component" value="Chromosome 4"/>
</dbReference>